<keyword evidence="2" id="KW-1185">Reference proteome</keyword>
<name>A0A3E0D9I9_9GAMM</name>
<reference evidence="1 2" key="1">
    <citation type="submission" date="2018-08" db="EMBL/GenBank/DDBJ databases">
        <title>Genomic Encyclopedia of Type Strains, Phase III (KMG-III): the genomes of soil and plant-associated and newly described type strains.</title>
        <authorList>
            <person name="Whitman W."/>
        </authorList>
    </citation>
    <scope>NUCLEOTIDE SEQUENCE [LARGE SCALE GENOMIC DNA]</scope>
    <source>
        <strain evidence="1 2">CECT 7375</strain>
    </source>
</reference>
<sequence>MSQKEFSLLDESTMTFLLFYLYFLDAELRGKNIF</sequence>
<organism evidence="1 2">
    <name type="scientific">Marinomonas pollencensis</name>
    <dbReference type="NCBI Taxonomy" id="491954"/>
    <lineage>
        <taxon>Bacteria</taxon>
        <taxon>Pseudomonadati</taxon>
        <taxon>Pseudomonadota</taxon>
        <taxon>Gammaproteobacteria</taxon>
        <taxon>Oceanospirillales</taxon>
        <taxon>Oceanospirillaceae</taxon>
        <taxon>Marinomonas</taxon>
    </lineage>
</organism>
<dbReference type="AlphaFoldDB" id="A0A3E0D9I9"/>
<comment type="caution">
    <text evidence="1">The sequence shown here is derived from an EMBL/GenBank/DDBJ whole genome shotgun (WGS) entry which is preliminary data.</text>
</comment>
<proteinExistence type="predicted"/>
<protein>
    <submittedName>
        <fullName evidence="1">Uncharacterized protein</fullName>
    </submittedName>
</protein>
<dbReference type="EMBL" id="QUNG01000027">
    <property type="protein sequence ID" value="REG78208.1"/>
    <property type="molecule type" value="Genomic_DNA"/>
</dbReference>
<evidence type="ECO:0000313" key="1">
    <source>
        <dbReference type="EMBL" id="REG78208.1"/>
    </source>
</evidence>
<accession>A0A3E0D9I9</accession>
<gene>
    <name evidence="1" type="ORF">DFP81_1277</name>
</gene>
<evidence type="ECO:0000313" key="2">
    <source>
        <dbReference type="Proteomes" id="UP000256542"/>
    </source>
</evidence>
<dbReference type="Proteomes" id="UP000256542">
    <property type="component" value="Unassembled WGS sequence"/>
</dbReference>